<accession>A0A125Q1W5</accession>
<reference evidence="5" key="1">
    <citation type="submission" date="2016-06" db="EMBL/GenBank/DDBJ databases">
        <authorList>
            <person name="Varghese N."/>
            <person name="Submissions Spin"/>
        </authorList>
    </citation>
    <scope>NUCLEOTIDE SEQUENCE [LARGE SCALE GENOMIC DNA]</scope>
    <source>
        <strain evidence="5">DSM 44983</strain>
    </source>
</reference>
<proteinExistence type="predicted"/>
<feature type="compositionally biased region" description="Basic residues" evidence="2">
    <location>
        <begin position="170"/>
        <end position="184"/>
    </location>
</feature>
<dbReference type="EMBL" id="LT607752">
    <property type="protein sequence ID" value="SCG48144.1"/>
    <property type="molecule type" value="Genomic_DNA"/>
</dbReference>
<evidence type="ECO:0000256" key="1">
    <source>
        <dbReference type="ARBA" id="ARBA00022679"/>
    </source>
</evidence>
<dbReference type="CDD" id="cd02440">
    <property type="entry name" value="AdoMet_MTases"/>
    <property type="match status" value="1"/>
</dbReference>
<evidence type="ECO:0000313" key="4">
    <source>
        <dbReference type="EMBL" id="SCG48144.1"/>
    </source>
</evidence>
<dbReference type="Pfam" id="PF13649">
    <property type="entry name" value="Methyltransf_25"/>
    <property type="match status" value="1"/>
</dbReference>
<dbReference type="Proteomes" id="UP000198226">
    <property type="component" value="Chromosome I"/>
</dbReference>
<evidence type="ECO:0000259" key="3">
    <source>
        <dbReference type="Pfam" id="PF13649"/>
    </source>
</evidence>
<protein>
    <submittedName>
        <fullName evidence="4">Methyltransferase domain-containing protein</fullName>
    </submittedName>
</protein>
<dbReference type="AlphaFoldDB" id="A0A125Q1W5"/>
<keyword evidence="1 4" id="KW-0808">Transferase</keyword>
<dbReference type="OrthoDB" id="9786503at2"/>
<dbReference type="GO" id="GO:0008168">
    <property type="term" value="F:methyltransferase activity"/>
    <property type="evidence" value="ECO:0007669"/>
    <property type="project" value="UniProtKB-KW"/>
</dbReference>
<feature type="region of interest" description="Disordered" evidence="2">
    <location>
        <begin position="158"/>
        <end position="187"/>
    </location>
</feature>
<evidence type="ECO:0000256" key="2">
    <source>
        <dbReference type="SAM" id="MobiDB-lite"/>
    </source>
</evidence>
<organism evidence="4 5">
    <name type="scientific">Micromonospora rifamycinica</name>
    <dbReference type="NCBI Taxonomy" id="291594"/>
    <lineage>
        <taxon>Bacteria</taxon>
        <taxon>Bacillati</taxon>
        <taxon>Actinomycetota</taxon>
        <taxon>Actinomycetes</taxon>
        <taxon>Micromonosporales</taxon>
        <taxon>Micromonosporaceae</taxon>
        <taxon>Micromonospora</taxon>
    </lineage>
</organism>
<dbReference type="InterPro" id="IPR029063">
    <property type="entry name" value="SAM-dependent_MTases_sf"/>
</dbReference>
<dbReference type="Gene3D" id="3.40.50.150">
    <property type="entry name" value="Vaccinia Virus protein VP39"/>
    <property type="match status" value="1"/>
</dbReference>
<name>A0A125Q1W5_9ACTN</name>
<dbReference type="GO" id="GO:0032259">
    <property type="term" value="P:methylation"/>
    <property type="evidence" value="ECO:0007669"/>
    <property type="project" value="UniProtKB-KW"/>
</dbReference>
<feature type="region of interest" description="Disordered" evidence="2">
    <location>
        <begin position="14"/>
        <end position="39"/>
    </location>
</feature>
<dbReference type="RefSeq" id="WP_067304260.1">
    <property type="nucleotide sequence ID" value="NZ_LRMV01000022.1"/>
</dbReference>
<keyword evidence="4" id="KW-0489">Methyltransferase</keyword>
<sequence length="238" mass="25304">MTHSFDRDYWQQHWQQTHGDRPGSMAGNPPNPYLARETAGLPPGTALDAGCGAGAEAIWLAAHGWRVTAADISADALAHAADRATGGPAEAVRWVEADLTVWEPGTRFDLVTTHYAHPAMPQLAFYRRLGDWVAPGGTLLIVGHLHTAGPGTTTAALPARSGHGHDHGHGHGHGHHDHGHGHHGHPAEATVTLTDITAGLDTVGWEIVTAEEHQRPVPRPGGRSATLHDVVVRATRRP</sequence>
<dbReference type="SUPFAM" id="SSF53335">
    <property type="entry name" value="S-adenosyl-L-methionine-dependent methyltransferases"/>
    <property type="match status" value="1"/>
</dbReference>
<dbReference type="InterPro" id="IPR041698">
    <property type="entry name" value="Methyltransf_25"/>
</dbReference>
<keyword evidence="5" id="KW-1185">Reference proteome</keyword>
<dbReference type="PANTHER" id="PTHR43861">
    <property type="entry name" value="TRANS-ACONITATE 2-METHYLTRANSFERASE-RELATED"/>
    <property type="match status" value="1"/>
</dbReference>
<evidence type="ECO:0000313" key="5">
    <source>
        <dbReference type="Proteomes" id="UP000198226"/>
    </source>
</evidence>
<gene>
    <name evidence="4" type="ORF">GA0070623_1546</name>
</gene>
<feature type="domain" description="Methyltransferase" evidence="3">
    <location>
        <begin position="47"/>
        <end position="137"/>
    </location>
</feature>